<gene>
    <name evidence="2" type="ORF">TEQG_06630</name>
</gene>
<dbReference type="AlphaFoldDB" id="F2Q0H8"/>
<proteinExistence type="predicted"/>
<feature type="region of interest" description="Disordered" evidence="1">
    <location>
        <begin position="34"/>
        <end position="59"/>
    </location>
</feature>
<name>F2Q0H8_TRIEC</name>
<dbReference type="Proteomes" id="UP000009169">
    <property type="component" value="Unassembled WGS sequence"/>
</dbReference>
<evidence type="ECO:0000313" key="2">
    <source>
        <dbReference type="EMBL" id="EGE07646.1"/>
    </source>
</evidence>
<evidence type="ECO:0000313" key="3">
    <source>
        <dbReference type="Proteomes" id="UP000009169"/>
    </source>
</evidence>
<dbReference type="EMBL" id="DS995763">
    <property type="protein sequence ID" value="EGE07646.1"/>
    <property type="molecule type" value="Genomic_DNA"/>
</dbReference>
<reference evidence="3" key="1">
    <citation type="journal article" date="2012" name="MBio">
        <title>Comparative genome analysis of Trichophyton rubrum and related dermatophytes reveals candidate genes involved in infection.</title>
        <authorList>
            <person name="Martinez D.A."/>
            <person name="Oliver B.G."/>
            <person name="Graeser Y."/>
            <person name="Goldberg J.M."/>
            <person name="Li W."/>
            <person name="Martinez-Rossi N.M."/>
            <person name="Monod M."/>
            <person name="Shelest E."/>
            <person name="Barton R.C."/>
            <person name="Birch E."/>
            <person name="Brakhage A.A."/>
            <person name="Chen Z."/>
            <person name="Gurr S.J."/>
            <person name="Heiman D."/>
            <person name="Heitman J."/>
            <person name="Kosti I."/>
            <person name="Rossi A."/>
            <person name="Saif S."/>
            <person name="Samalova M."/>
            <person name="Saunders C.W."/>
            <person name="Shea T."/>
            <person name="Summerbell R.C."/>
            <person name="Xu J."/>
            <person name="Young S."/>
            <person name="Zeng Q."/>
            <person name="Birren B.W."/>
            <person name="Cuomo C.A."/>
            <person name="White T.C."/>
        </authorList>
    </citation>
    <scope>NUCLEOTIDE SEQUENCE [LARGE SCALE GENOMIC DNA]</scope>
    <source>
        <strain evidence="3">ATCC MYA-4606 / CBS 127.97</strain>
    </source>
</reference>
<keyword evidence="3" id="KW-1185">Reference proteome</keyword>
<evidence type="ECO:0000256" key="1">
    <source>
        <dbReference type="SAM" id="MobiDB-lite"/>
    </source>
</evidence>
<accession>F2Q0H8</accession>
<sequence length="112" mass="12102">MGLSVATSHHEAVVVVQMTVSVWGKFLAAFEKRANAGRSKRAPRTNHGPPKSREHGLPLGPDAPFSMLLFASRSCLALYRLCPRFGGCPEPRKRLLVKKDAHEADGRAAGAV</sequence>
<protein>
    <submittedName>
        <fullName evidence="2">Uncharacterized protein</fullName>
    </submittedName>
</protein>
<dbReference type="VEuPathDB" id="FungiDB:TEQG_06630"/>
<dbReference type="HOGENOM" id="CLU_2147645_0_0_1"/>
<organism evidence="2 3">
    <name type="scientific">Trichophyton equinum (strain ATCC MYA-4606 / CBS 127.97)</name>
    <name type="common">Horse ringworm fungus</name>
    <dbReference type="NCBI Taxonomy" id="559882"/>
    <lineage>
        <taxon>Eukaryota</taxon>
        <taxon>Fungi</taxon>
        <taxon>Dikarya</taxon>
        <taxon>Ascomycota</taxon>
        <taxon>Pezizomycotina</taxon>
        <taxon>Eurotiomycetes</taxon>
        <taxon>Eurotiomycetidae</taxon>
        <taxon>Onygenales</taxon>
        <taxon>Arthrodermataceae</taxon>
        <taxon>Trichophyton</taxon>
    </lineage>
</organism>